<dbReference type="PATRIC" id="fig|1678637.3.peg.483"/>
<comment type="caution">
    <text evidence="1">The sequence shown here is derived from an EMBL/GenBank/DDBJ whole genome shotgun (WGS) entry which is preliminary data.</text>
</comment>
<gene>
    <name evidence="1" type="ORF">AC230_02260</name>
</gene>
<accession>A0A0K9XK88</accession>
<evidence type="ECO:0000313" key="2">
    <source>
        <dbReference type="Proteomes" id="UP000037288"/>
    </source>
</evidence>
<evidence type="ECO:0008006" key="3">
    <source>
        <dbReference type="Google" id="ProtNLM"/>
    </source>
</evidence>
<dbReference type="OrthoDB" id="4350281at2"/>
<sequence length="321" mass="35220">MTTELLHIPIQRTWEQAIPIIVPVGPDHDPRSAINSSLRATSEAVQRTDTMHVVVFNGAREPAITPDDLIKELSDTTAEFAVAIIPEDVGYVRAVQEGLGITARLDTRQDLVGFLDADAVLRGTAHWAFLEQALTTEPTLDAISGMVIHEQCKLWETPSSQKFIRVLERAGSVVNKPYIQGGAGGTLARRPAFEQAVNTALNLGTLIGPSLSACALAAGRAVRATSHLPCSHTPRKTLGEWLDSVTAYEKSWRRLLALYGTDIERPWREFLHNAEEQVSSDPCLSSDFADCQVLRQLVVDRVEQEHRCISSKVESPLTANI</sequence>
<dbReference type="SUPFAM" id="SSF53448">
    <property type="entry name" value="Nucleotide-diphospho-sugar transferases"/>
    <property type="match status" value="1"/>
</dbReference>
<proteinExistence type="predicted"/>
<dbReference type="STRING" id="1678637.AC230_02260"/>
<dbReference type="EMBL" id="LFXA01000002">
    <property type="protein sequence ID" value="KNB53506.1"/>
    <property type="molecule type" value="Genomic_DNA"/>
</dbReference>
<dbReference type="RefSeq" id="WP_049714217.1">
    <property type="nucleotide sequence ID" value="NZ_LFXA01000002.1"/>
</dbReference>
<name>A0A0K9XK88_9ACTN</name>
<reference evidence="2" key="1">
    <citation type="submission" date="2015-07" db="EMBL/GenBank/DDBJ databases">
        <title>Draft genome sequence of Streptomyces sp. CMAA 1322, a bacterium isolated from Caatinga biome, from dry forest semiarid of Brazil.</title>
        <authorList>
            <person name="Santos S.N."/>
            <person name="Gacesa R."/>
            <person name="Taketani R.G."/>
            <person name="Long P.F."/>
            <person name="Melo I.S."/>
        </authorList>
    </citation>
    <scope>NUCLEOTIDE SEQUENCE [LARGE SCALE GENOMIC DNA]</scope>
    <source>
        <strain evidence="2">CMAA 1322</strain>
    </source>
</reference>
<dbReference type="InterPro" id="IPR029044">
    <property type="entry name" value="Nucleotide-diphossugar_trans"/>
</dbReference>
<dbReference type="Proteomes" id="UP000037288">
    <property type="component" value="Unassembled WGS sequence"/>
</dbReference>
<organism evidence="1 2">
    <name type="scientific">Streptomyces caatingaensis</name>
    <dbReference type="NCBI Taxonomy" id="1678637"/>
    <lineage>
        <taxon>Bacteria</taxon>
        <taxon>Bacillati</taxon>
        <taxon>Actinomycetota</taxon>
        <taxon>Actinomycetes</taxon>
        <taxon>Kitasatosporales</taxon>
        <taxon>Streptomycetaceae</taxon>
        <taxon>Streptomyces</taxon>
    </lineage>
</organism>
<keyword evidence="2" id="KW-1185">Reference proteome</keyword>
<protein>
    <recommendedName>
        <fullName evidence="3">Glycosyltransferase 2-like domain-containing protein</fullName>
    </recommendedName>
</protein>
<evidence type="ECO:0000313" key="1">
    <source>
        <dbReference type="EMBL" id="KNB53506.1"/>
    </source>
</evidence>
<dbReference type="AlphaFoldDB" id="A0A0K9XK88"/>